<reference evidence="2 3" key="1">
    <citation type="submission" date="2012-10" db="EMBL/GenBank/DDBJ databases">
        <authorList>
            <person name="Zafar N."/>
            <person name="Inman J."/>
            <person name="Hall N."/>
            <person name="Lorenzi H."/>
            <person name="Caler E."/>
        </authorList>
    </citation>
    <scope>NUCLEOTIDE SEQUENCE [LARGE SCALE GENOMIC DNA]</scope>
    <source>
        <strain evidence="2 3">IP1</strain>
    </source>
</reference>
<feature type="signal peptide" evidence="1">
    <location>
        <begin position="1"/>
        <end position="17"/>
    </location>
</feature>
<feature type="chain" id="PRO_5001980459" description="Variant-specific surface protein" evidence="1">
    <location>
        <begin position="18"/>
        <end position="144"/>
    </location>
</feature>
<evidence type="ECO:0008006" key="4">
    <source>
        <dbReference type="Google" id="ProtNLM"/>
    </source>
</evidence>
<proteinExistence type="predicted"/>
<evidence type="ECO:0000313" key="2">
    <source>
        <dbReference type="EMBL" id="ELP85553.1"/>
    </source>
</evidence>
<dbReference type="KEGG" id="eiv:EIN_407320"/>
<dbReference type="SUPFAM" id="SSF57184">
    <property type="entry name" value="Growth factor receptor domain"/>
    <property type="match status" value="1"/>
</dbReference>
<protein>
    <recommendedName>
        <fullName evidence="4">Variant-specific surface protein</fullName>
    </recommendedName>
</protein>
<dbReference type="InterPro" id="IPR009030">
    <property type="entry name" value="Growth_fac_rcpt_cys_sf"/>
</dbReference>
<dbReference type="RefSeq" id="XP_004184899.1">
    <property type="nucleotide sequence ID" value="XM_004184851.1"/>
</dbReference>
<evidence type="ECO:0000313" key="3">
    <source>
        <dbReference type="Proteomes" id="UP000014680"/>
    </source>
</evidence>
<dbReference type="GeneID" id="14884555"/>
<dbReference type="AlphaFoldDB" id="A0A0A1U1X7"/>
<dbReference type="OrthoDB" id="19903at2759"/>
<sequence>MGLFAVIVLVALGRSECTTVRQCDVCVEGSTTQCKTCNEGYFVTSTGICTEKAKYIGCETFGDTGCTKCKAGYVTMGNGVCEECKLFFTHCADCNETHCKTCDTGYKARDASESVKQIAGGVKQVCGAHLNSLVIAVLILIIMM</sequence>
<dbReference type="OMA" id="CSVSNCM"/>
<dbReference type="VEuPathDB" id="AmoebaDB:EIN_407320"/>
<keyword evidence="3" id="KW-1185">Reference proteome</keyword>
<organism evidence="2 3">
    <name type="scientific">Entamoeba invadens IP1</name>
    <dbReference type="NCBI Taxonomy" id="370355"/>
    <lineage>
        <taxon>Eukaryota</taxon>
        <taxon>Amoebozoa</taxon>
        <taxon>Evosea</taxon>
        <taxon>Archamoebae</taxon>
        <taxon>Mastigamoebida</taxon>
        <taxon>Entamoebidae</taxon>
        <taxon>Entamoeba</taxon>
    </lineage>
</organism>
<evidence type="ECO:0000256" key="1">
    <source>
        <dbReference type="SAM" id="SignalP"/>
    </source>
</evidence>
<accession>A0A0A1U1X7</accession>
<keyword evidence="1" id="KW-0732">Signal</keyword>
<dbReference type="EMBL" id="KB207048">
    <property type="protein sequence ID" value="ELP85553.1"/>
    <property type="molecule type" value="Genomic_DNA"/>
</dbReference>
<name>A0A0A1U1X7_ENTIV</name>
<gene>
    <name evidence="2" type="ORF">EIN_407320</name>
</gene>
<dbReference type="Proteomes" id="UP000014680">
    <property type="component" value="Unassembled WGS sequence"/>
</dbReference>